<sequence length="239" mass="25973">MLNNQSVQGNGGPARVSGLRRQAGMTLIESMIALGLSMFVTSAMVVLMSNSLGTASKVIQMTQLTDELRNTMSMLSRDLRRANYSANAAYCYANSDCGIDGSATQSPDITIVNNSCVTFNLDRNRDGNASTDDAGAFRRRVVNGVGLVEMWIGNSSPNCAASNANWVGVTDPSFVDVTRFNIDDSDSFVISFPNEDGSTVNQRSRRVVVEIQGRLVRENSITRTIQDEIKVRNDLISKV</sequence>
<dbReference type="RefSeq" id="WP_354694927.1">
    <property type="nucleotide sequence ID" value="NZ_JAZHOG010000004.1"/>
</dbReference>
<protein>
    <recommendedName>
        <fullName evidence="4">Prepilin-type N-terminal cleavage/methylation domain-containing protein</fullName>
    </recommendedName>
</protein>
<evidence type="ECO:0008006" key="4">
    <source>
        <dbReference type="Google" id="ProtNLM"/>
    </source>
</evidence>
<keyword evidence="3" id="KW-1185">Reference proteome</keyword>
<name>A0AAW9RFM8_9GAMM</name>
<keyword evidence="1" id="KW-0812">Transmembrane</keyword>
<dbReference type="AlphaFoldDB" id="A0AAW9RFM8"/>
<accession>A0AAW9RFM8</accession>
<dbReference type="Proteomes" id="UP001359886">
    <property type="component" value="Unassembled WGS sequence"/>
</dbReference>
<evidence type="ECO:0000313" key="2">
    <source>
        <dbReference type="EMBL" id="MEJ8567613.1"/>
    </source>
</evidence>
<keyword evidence="1" id="KW-1133">Transmembrane helix</keyword>
<keyword evidence="1" id="KW-0472">Membrane</keyword>
<proteinExistence type="predicted"/>
<evidence type="ECO:0000256" key="1">
    <source>
        <dbReference type="SAM" id="Phobius"/>
    </source>
</evidence>
<gene>
    <name evidence="2" type="ORF">V3330_08255</name>
</gene>
<organism evidence="2 3">
    <name type="scientific">Elongatibacter sediminis</name>
    <dbReference type="NCBI Taxonomy" id="3119006"/>
    <lineage>
        <taxon>Bacteria</taxon>
        <taxon>Pseudomonadati</taxon>
        <taxon>Pseudomonadota</taxon>
        <taxon>Gammaproteobacteria</taxon>
        <taxon>Chromatiales</taxon>
        <taxon>Wenzhouxiangellaceae</taxon>
        <taxon>Elongatibacter</taxon>
    </lineage>
</organism>
<feature type="transmembrane region" description="Helical" evidence="1">
    <location>
        <begin position="27"/>
        <end position="48"/>
    </location>
</feature>
<dbReference type="EMBL" id="JAZHOG010000004">
    <property type="protein sequence ID" value="MEJ8567613.1"/>
    <property type="molecule type" value="Genomic_DNA"/>
</dbReference>
<dbReference type="Pfam" id="PF07963">
    <property type="entry name" value="N_methyl"/>
    <property type="match status" value="1"/>
</dbReference>
<dbReference type="InterPro" id="IPR012902">
    <property type="entry name" value="N_methyl_site"/>
</dbReference>
<evidence type="ECO:0000313" key="3">
    <source>
        <dbReference type="Proteomes" id="UP001359886"/>
    </source>
</evidence>
<dbReference type="PROSITE" id="PS00409">
    <property type="entry name" value="PROKAR_NTER_METHYL"/>
    <property type="match status" value="1"/>
</dbReference>
<reference evidence="2 3" key="1">
    <citation type="submission" date="2024-02" db="EMBL/GenBank/DDBJ databases">
        <title>A novel Wenzhouxiangellaceae bacterium, isolated from coastal sediments.</title>
        <authorList>
            <person name="Du Z.-J."/>
            <person name="Ye Y.-Q."/>
            <person name="Zhang X.-Y."/>
        </authorList>
    </citation>
    <scope>NUCLEOTIDE SEQUENCE [LARGE SCALE GENOMIC DNA]</scope>
    <source>
        <strain evidence="2 3">CH-27</strain>
    </source>
</reference>
<comment type="caution">
    <text evidence="2">The sequence shown here is derived from an EMBL/GenBank/DDBJ whole genome shotgun (WGS) entry which is preliminary data.</text>
</comment>